<feature type="signal peptide" evidence="1">
    <location>
        <begin position="1"/>
        <end position="23"/>
    </location>
</feature>
<name>A0A5M3Q506_9GAMM</name>
<comment type="caution">
    <text evidence="2">The sequence shown here is derived from an EMBL/GenBank/DDBJ whole genome shotgun (WGS) entry which is preliminary data.</text>
</comment>
<evidence type="ECO:0000313" key="3">
    <source>
        <dbReference type="Proteomes" id="UP000387223"/>
    </source>
</evidence>
<keyword evidence="1" id="KW-0732">Signal</keyword>
<proteinExistence type="predicted"/>
<protein>
    <recommendedName>
        <fullName evidence="4">Lipoprotein</fullName>
    </recommendedName>
</protein>
<evidence type="ECO:0000313" key="2">
    <source>
        <dbReference type="EMBL" id="GBO90209.1"/>
    </source>
</evidence>
<accession>A0A5M3Q506</accession>
<dbReference type="PROSITE" id="PS51257">
    <property type="entry name" value="PROKAR_LIPOPROTEIN"/>
    <property type="match status" value="1"/>
</dbReference>
<reference evidence="2 3" key="1">
    <citation type="journal article" date="2019" name="J. Gen. Appl. Microbiol.">
        <title>Aerobic degradation of cis-dichloroethene by the marine bacterium Marinobacter salsuginis strain 5N-3.</title>
        <authorList>
            <person name="Inoue Y."/>
            <person name="Fukunaga Y."/>
            <person name="Katsumata H."/>
            <person name="Ohji S."/>
            <person name="Hosoyama A."/>
            <person name="Mori K."/>
            <person name="Ando K."/>
        </authorList>
    </citation>
    <scope>NUCLEOTIDE SEQUENCE [LARGE SCALE GENOMIC DNA]</scope>
    <source>
        <strain evidence="2 3">NBRC 109114</strain>
    </source>
</reference>
<evidence type="ECO:0000256" key="1">
    <source>
        <dbReference type="SAM" id="SignalP"/>
    </source>
</evidence>
<dbReference type="EMBL" id="BGZI01000035">
    <property type="protein sequence ID" value="GBO90209.1"/>
    <property type="molecule type" value="Genomic_DNA"/>
</dbReference>
<organism evidence="2 3">
    <name type="scientific">Marinobacter salsuginis</name>
    <dbReference type="NCBI Taxonomy" id="418719"/>
    <lineage>
        <taxon>Bacteria</taxon>
        <taxon>Pseudomonadati</taxon>
        <taxon>Pseudomonadota</taxon>
        <taxon>Gammaproteobacteria</taxon>
        <taxon>Pseudomonadales</taxon>
        <taxon>Marinobacteraceae</taxon>
        <taxon>Marinobacter</taxon>
    </lineage>
</organism>
<feature type="chain" id="PRO_5024271933" description="Lipoprotein" evidence="1">
    <location>
        <begin position="24"/>
        <end position="193"/>
    </location>
</feature>
<dbReference type="Proteomes" id="UP000387223">
    <property type="component" value="Unassembled WGS sequence"/>
</dbReference>
<evidence type="ECO:0008006" key="4">
    <source>
        <dbReference type="Google" id="ProtNLM"/>
    </source>
</evidence>
<dbReference type="RefSeq" id="WP_136630369.1">
    <property type="nucleotide sequence ID" value="NZ_BGZI01000035.1"/>
</dbReference>
<dbReference type="AlphaFoldDB" id="A0A5M3Q506"/>
<gene>
    <name evidence="2" type="ORF">MSSD14B_38770</name>
</gene>
<sequence length="193" mass="20766">MTIRTIILLLFAAGLAGCNIFGAQTVESDPAQLAVNERISVCSAGFSTELKAELKANLNESLKSGAIEATAVKQSTAAIFKYLDEGDRLEAYQNYLSCMQVEPNPKVVQELTEGELRTQAAQLQFAKNVCMGEDVDFSIAQDALSRNATSQGAVSMESVTNGMAGQIQMPITESERTYNAYVSCLTTVFRSLG</sequence>